<reference evidence="3" key="1">
    <citation type="submission" date="2020-04" db="EMBL/GenBank/DDBJ databases">
        <authorList>
            <person name="Alioto T."/>
            <person name="Alioto T."/>
            <person name="Gomez Garrido J."/>
        </authorList>
    </citation>
    <scope>NUCLEOTIDE SEQUENCE</scope>
    <source>
        <strain evidence="3">A484AB</strain>
    </source>
</reference>
<keyword evidence="2" id="KW-0472">Membrane</keyword>
<proteinExistence type="predicted"/>
<gene>
    <name evidence="3" type="ORF">PACLA_8A005932</name>
</gene>
<sequence>MKMKERWKWFCTDCTLLFLYFITLCVSTHDLYPTLAQQNGACFIKECIKNVKGDDMMVNFTTSTPANNYIGTNITVTCDKKIMRVCEAWVSKSNDNRNQTCILTISATSDHGSITVSNGAKYMSCKVEIGFYKGVQCVRGANDHQEIVEALYGGGVPIEQSSRNPTNAGPTNAGTPNASPTNASTTNASITKSAGGAVKDSTNITPTTSDKTTKVQSCAAAKNTLCISLMLALIFWSIYF</sequence>
<protein>
    <submittedName>
        <fullName evidence="3">Uncharacterized protein</fullName>
    </submittedName>
</protein>
<dbReference type="EMBL" id="CACRXK020001292">
    <property type="protein sequence ID" value="CAB3988210.1"/>
    <property type="molecule type" value="Genomic_DNA"/>
</dbReference>
<comment type="caution">
    <text evidence="3">The sequence shown here is derived from an EMBL/GenBank/DDBJ whole genome shotgun (WGS) entry which is preliminary data.</text>
</comment>
<keyword evidence="2" id="KW-1133">Transmembrane helix</keyword>
<evidence type="ECO:0000313" key="4">
    <source>
        <dbReference type="Proteomes" id="UP001152795"/>
    </source>
</evidence>
<feature type="compositionally biased region" description="Polar residues" evidence="1">
    <location>
        <begin position="200"/>
        <end position="210"/>
    </location>
</feature>
<organism evidence="3 4">
    <name type="scientific">Paramuricea clavata</name>
    <name type="common">Red gorgonian</name>
    <name type="synonym">Violescent sea-whip</name>
    <dbReference type="NCBI Taxonomy" id="317549"/>
    <lineage>
        <taxon>Eukaryota</taxon>
        <taxon>Metazoa</taxon>
        <taxon>Cnidaria</taxon>
        <taxon>Anthozoa</taxon>
        <taxon>Octocorallia</taxon>
        <taxon>Malacalcyonacea</taxon>
        <taxon>Plexauridae</taxon>
        <taxon>Paramuricea</taxon>
    </lineage>
</organism>
<keyword evidence="4" id="KW-1185">Reference proteome</keyword>
<name>A0A7D9DL50_PARCT</name>
<evidence type="ECO:0000256" key="2">
    <source>
        <dbReference type="SAM" id="Phobius"/>
    </source>
</evidence>
<evidence type="ECO:0000256" key="1">
    <source>
        <dbReference type="SAM" id="MobiDB-lite"/>
    </source>
</evidence>
<dbReference type="Proteomes" id="UP001152795">
    <property type="component" value="Unassembled WGS sequence"/>
</dbReference>
<feature type="region of interest" description="Disordered" evidence="1">
    <location>
        <begin position="159"/>
        <end position="210"/>
    </location>
</feature>
<feature type="compositionally biased region" description="Polar residues" evidence="1">
    <location>
        <begin position="159"/>
        <end position="192"/>
    </location>
</feature>
<evidence type="ECO:0000313" key="3">
    <source>
        <dbReference type="EMBL" id="CAB3988210.1"/>
    </source>
</evidence>
<feature type="transmembrane region" description="Helical" evidence="2">
    <location>
        <begin position="219"/>
        <end position="239"/>
    </location>
</feature>
<keyword evidence="2" id="KW-0812">Transmembrane</keyword>
<accession>A0A7D9DL50</accession>
<dbReference type="AlphaFoldDB" id="A0A7D9DL50"/>